<accession>A0A0A9H8Q5</accession>
<name>A0A0A9H8Q5_ARUDO</name>
<dbReference type="AlphaFoldDB" id="A0A0A9H8Q5"/>
<reference evidence="1" key="1">
    <citation type="submission" date="2014-09" db="EMBL/GenBank/DDBJ databases">
        <authorList>
            <person name="Magalhaes I.L.F."/>
            <person name="Oliveira U."/>
            <person name="Santos F.R."/>
            <person name="Vidigal T.H.D.A."/>
            <person name="Brescovit A.D."/>
            <person name="Santos A.J."/>
        </authorList>
    </citation>
    <scope>NUCLEOTIDE SEQUENCE</scope>
    <source>
        <tissue evidence="1">Shoot tissue taken approximately 20 cm above the soil surface</tissue>
    </source>
</reference>
<reference evidence="1" key="2">
    <citation type="journal article" date="2015" name="Data Brief">
        <title>Shoot transcriptome of the giant reed, Arundo donax.</title>
        <authorList>
            <person name="Barrero R.A."/>
            <person name="Guerrero F.D."/>
            <person name="Moolhuijzen P."/>
            <person name="Goolsby J.A."/>
            <person name="Tidwell J."/>
            <person name="Bellgard S.E."/>
            <person name="Bellgard M.I."/>
        </authorList>
    </citation>
    <scope>NUCLEOTIDE SEQUENCE</scope>
    <source>
        <tissue evidence="1">Shoot tissue taken approximately 20 cm above the soil surface</tissue>
    </source>
</reference>
<protein>
    <submittedName>
        <fullName evidence="1">Uncharacterized protein</fullName>
    </submittedName>
</protein>
<evidence type="ECO:0000313" key="1">
    <source>
        <dbReference type="EMBL" id="JAE32184.1"/>
    </source>
</evidence>
<sequence length="30" mass="3683">MKHTCNVHCTPQKKVFSILFRCLIWMLDWC</sequence>
<proteinExistence type="predicted"/>
<organism evidence="1">
    <name type="scientific">Arundo donax</name>
    <name type="common">Giant reed</name>
    <name type="synonym">Donax arundinaceus</name>
    <dbReference type="NCBI Taxonomy" id="35708"/>
    <lineage>
        <taxon>Eukaryota</taxon>
        <taxon>Viridiplantae</taxon>
        <taxon>Streptophyta</taxon>
        <taxon>Embryophyta</taxon>
        <taxon>Tracheophyta</taxon>
        <taxon>Spermatophyta</taxon>
        <taxon>Magnoliopsida</taxon>
        <taxon>Liliopsida</taxon>
        <taxon>Poales</taxon>
        <taxon>Poaceae</taxon>
        <taxon>PACMAD clade</taxon>
        <taxon>Arundinoideae</taxon>
        <taxon>Arundineae</taxon>
        <taxon>Arundo</taxon>
    </lineage>
</organism>
<dbReference type="EMBL" id="GBRH01165712">
    <property type="protein sequence ID" value="JAE32184.1"/>
    <property type="molecule type" value="Transcribed_RNA"/>
</dbReference>